<dbReference type="InterPro" id="IPR000742">
    <property type="entry name" value="EGF"/>
</dbReference>
<evidence type="ECO:0000256" key="1">
    <source>
        <dbReference type="ARBA" id="ARBA00023157"/>
    </source>
</evidence>
<dbReference type="AlphaFoldDB" id="A0AAF3FH35"/>
<dbReference type="PROSITE" id="PS01186">
    <property type="entry name" value="EGF_2"/>
    <property type="match status" value="1"/>
</dbReference>
<dbReference type="InterPro" id="IPR035914">
    <property type="entry name" value="Sperma_CUB_dom_sf"/>
</dbReference>
<dbReference type="PROSITE" id="PS01180">
    <property type="entry name" value="CUB"/>
    <property type="match status" value="1"/>
</dbReference>
<dbReference type="InterPro" id="IPR000859">
    <property type="entry name" value="CUB_dom"/>
</dbReference>
<dbReference type="WBParaSite" id="MBELARI_LOCUS6172">
    <property type="protein sequence ID" value="MBELARI_LOCUS6172"/>
    <property type="gene ID" value="MBELARI_LOCUS6172"/>
</dbReference>
<reference evidence="6" key="1">
    <citation type="submission" date="2024-02" db="UniProtKB">
        <authorList>
            <consortium name="WormBaseParasite"/>
        </authorList>
    </citation>
    <scope>IDENTIFICATION</scope>
</reference>
<keyword evidence="1" id="KW-1015">Disulfide bond</keyword>
<comment type="caution">
    <text evidence="2">Lacks conserved residue(s) required for the propagation of feature annotation.</text>
</comment>
<evidence type="ECO:0000313" key="5">
    <source>
        <dbReference type="Proteomes" id="UP000887575"/>
    </source>
</evidence>
<feature type="signal peptide" evidence="3">
    <location>
        <begin position="1"/>
        <end position="20"/>
    </location>
</feature>
<evidence type="ECO:0000256" key="2">
    <source>
        <dbReference type="PROSITE-ProRule" id="PRU00059"/>
    </source>
</evidence>
<feature type="chain" id="PRO_5042089959" description="CUB domain-containing protein" evidence="3">
    <location>
        <begin position="21"/>
        <end position="292"/>
    </location>
</feature>
<dbReference type="Pfam" id="PF00431">
    <property type="entry name" value="CUB"/>
    <property type="match status" value="1"/>
</dbReference>
<evidence type="ECO:0000313" key="6">
    <source>
        <dbReference type="WBParaSite" id="MBELARI_LOCUS6172"/>
    </source>
</evidence>
<accession>A0AAF3FH35</accession>
<sequence length="292" mass="33059">MKTLDSLIFLSISLWNRCEAQITLFDLVQPNQNTRAFDTLSAAVSGEYDARPMQFDWSNMIAFGAKPISIPTVNQRYRSVLYDGDMVLSEEQLAKIVNYSTNGHRSKREAFFDEFYPATIWENGLPYELHGSLYVCSRKLNCQHGGYTDPTSCDVCKCPDGYGGKLCDHVATSFSPHCGGTIEVTENVRKFEISIVQTSTVHKDKMCVYHLKAPPGKRILINLLRLSGKCIEGCYVDGIETKLKNDKRPVGYRFCCAESQLRRLVSESNEIPLMVYSRQGKVQATFEYTYSK</sequence>
<organism evidence="5 6">
    <name type="scientific">Mesorhabditis belari</name>
    <dbReference type="NCBI Taxonomy" id="2138241"/>
    <lineage>
        <taxon>Eukaryota</taxon>
        <taxon>Metazoa</taxon>
        <taxon>Ecdysozoa</taxon>
        <taxon>Nematoda</taxon>
        <taxon>Chromadorea</taxon>
        <taxon>Rhabditida</taxon>
        <taxon>Rhabditina</taxon>
        <taxon>Rhabditomorpha</taxon>
        <taxon>Rhabditoidea</taxon>
        <taxon>Rhabditidae</taxon>
        <taxon>Mesorhabditinae</taxon>
        <taxon>Mesorhabditis</taxon>
    </lineage>
</organism>
<feature type="domain" description="CUB" evidence="4">
    <location>
        <begin position="178"/>
        <end position="292"/>
    </location>
</feature>
<evidence type="ECO:0000256" key="3">
    <source>
        <dbReference type="SAM" id="SignalP"/>
    </source>
</evidence>
<evidence type="ECO:0000259" key="4">
    <source>
        <dbReference type="PROSITE" id="PS01180"/>
    </source>
</evidence>
<dbReference type="PROSITE" id="PS00022">
    <property type="entry name" value="EGF_1"/>
    <property type="match status" value="1"/>
</dbReference>
<keyword evidence="3" id="KW-0732">Signal</keyword>
<dbReference type="SUPFAM" id="SSF49854">
    <property type="entry name" value="Spermadhesin, CUB domain"/>
    <property type="match status" value="1"/>
</dbReference>
<keyword evidence="5" id="KW-1185">Reference proteome</keyword>
<proteinExistence type="predicted"/>
<dbReference type="SMART" id="SM00042">
    <property type="entry name" value="CUB"/>
    <property type="match status" value="1"/>
</dbReference>
<protein>
    <recommendedName>
        <fullName evidence="4">CUB domain-containing protein</fullName>
    </recommendedName>
</protein>
<name>A0AAF3FH35_9BILA</name>
<dbReference type="Gene3D" id="2.60.120.290">
    <property type="entry name" value="Spermadhesin, CUB domain"/>
    <property type="match status" value="1"/>
</dbReference>
<dbReference type="Proteomes" id="UP000887575">
    <property type="component" value="Unassembled WGS sequence"/>
</dbReference>